<comment type="caution">
    <text evidence="1">The sequence shown here is derived from an EMBL/GenBank/DDBJ whole genome shotgun (WGS) entry which is preliminary data.</text>
</comment>
<evidence type="ECO:0000313" key="1">
    <source>
        <dbReference type="EMBL" id="SMP12690.1"/>
    </source>
</evidence>
<dbReference type="Pfam" id="PF07454">
    <property type="entry name" value="SpoIIP"/>
    <property type="match status" value="1"/>
</dbReference>
<dbReference type="AlphaFoldDB" id="A0AA45WLZ8"/>
<evidence type="ECO:0000313" key="2">
    <source>
        <dbReference type="Proteomes" id="UP001157946"/>
    </source>
</evidence>
<dbReference type="EMBL" id="FXTU01000002">
    <property type="protein sequence ID" value="SMP12690.1"/>
    <property type="molecule type" value="Genomic_DNA"/>
</dbReference>
<accession>A0AA45WLZ8</accession>
<dbReference type="Proteomes" id="UP001157946">
    <property type="component" value="Unassembled WGS sequence"/>
</dbReference>
<organism evidence="1 2">
    <name type="scientific">Laceyella tengchongensis</name>
    <dbReference type="NCBI Taxonomy" id="574699"/>
    <lineage>
        <taxon>Bacteria</taxon>
        <taxon>Bacillati</taxon>
        <taxon>Bacillota</taxon>
        <taxon>Bacilli</taxon>
        <taxon>Bacillales</taxon>
        <taxon>Thermoactinomycetaceae</taxon>
        <taxon>Laceyella</taxon>
    </lineage>
</organism>
<protein>
    <submittedName>
        <fullName evidence="1">Stage II sporulation protein P</fullName>
    </submittedName>
</protein>
<sequence length="377" mass="42618">MKKRYHSFITVNMSQPRTRQTFVLLCFAVAFTFALAGALAMGQAKSRLASAEFSRITSHISSKTLLMAMSENIPYLQEKMQEAGMEEIASRMALELATSIDLRDPRTYLGKELPMYDLFDSEIDVASSDFDYTSIPIESPPPPELEQEIIKAMEDPDEDVNERPTGSIKNKQVLIYNTHFWESYLPELGKKDPRLASDVRKNITTISKHMANQLEKMGVGAVTVKRKYTWNSGSYVQSRKMVKAAMAQHEDVTYLIDLHRDAQRRPKTTKVVNGKTYARLAFVVGRESKHYEENLRLARELYKRLNEVVPGICSTVIIKKREKGNNGEYNQSLSPNSLLVEVGGVDNTFEEANRSVEVLARVIAERIGKAKPVSNGR</sequence>
<keyword evidence="2" id="KW-1185">Reference proteome</keyword>
<reference evidence="1" key="1">
    <citation type="submission" date="2017-05" db="EMBL/GenBank/DDBJ databases">
        <authorList>
            <person name="Varghese N."/>
            <person name="Submissions S."/>
        </authorList>
    </citation>
    <scope>NUCLEOTIDE SEQUENCE</scope>
    <source>
        <strain evidence="1">DSM 45262</strain>
    </source>
</reference>
<dbReference type="SUPFAM" id="SSF53187">
    <property type="entry name" value="Zn-dependent exopeptidases"/>
    <property type="match status" value="1"/>
</dbReference>
<name>A0AA45WLZ8_9BACL</name>
<dbReference type="NCBIfam" id="TIGR02867">
    <property type="entry name" value="spore_II_P"/>
    <property type="match status" value="1"/>
</dbReference>
<proteinExistence type="predicted"/>
<gene>
    <name evidence="1" type="ORF">SAMN06265361_102387</name>
</gene>
<dbReference type="RefSeq" id="WP_102992989.1">
    <property type="nucleotide sequence ID" value="NZ_FXTU01000002.1"/>
</dbReference>
<dbReference type="InterPro" id="IPR010897">
    <property type="entry name" value="Spore_II_P"/>
</dbReference>